<organism evidence="2 3">
    <name type="scientific">Micromonospora viridifaciens</name>
    <dbReference type="NCBI Taxonomy" id="1881"/>
    <lineage>
        <taxon>Bacteria</taxon>
        <taxon>Bacillati</taxon>
        <taxon>Actinomycetota</taxon>
        <taxon>Actinomycetes</taxon>
        <taxon>Micromonosporales</taxon>
        <taxon>Micromonosporaceae</taxon>
        <taxon>Micromonospora</taxon>
    </lineage>
</organism>
<dbReference type="PANTHER" id="PTHR35908:SF1">
    <property type="entry name" value="CONSERVED PROTEIN"/>
    <property type="match status" value="1"/>
</dbReference>
<accession>A0A1C4WDC3</accession>
<gene>
    <name evidence="2" type="ORF">GA0074695_2299</name>
</gene>
<reference evidence="3" key="1">
    <citation type="submission" date="2016-06" db="EMBL/GenBank/DDBJ databases">
        <authorList>
            <person name="Varghese N."/>
            <person name="Submissions Spin"/>
        </authorList>
    </citation>
    <scope>NUCLEOTIDE SEQUENCE [LARGE SCALE GENOMIC DNA]</scope>
    <source>
        <strain evidence="3">DSM 43909</strain>
    </source>
</reference>
<feature type="domain" description="Glyoxalase-like" evidence="1">
    <location>
        <begin position="16"/>
        <end position="119"/>
    </location>
</feature>
<feature type="domain" description="Glyoxalase-like" evidence="1">
    <location>
        <begin position="133"/>
        <end position="235"/>
    </location>
</feature>
<protein>
    <recommendedName>
        <fullName evidence="1">Glyoxalase-like domain-containing protein</fullName>
    </recommendedName>
</protein>
<proteinExistence type="predicted"/>
<evidence type="ECO:0000313" key="2">
    <source>
        <dbReference type="EMBL" id="SCE93921.1"/>
    </source>
</evidence>
<dbReference type="EMBL" id="LT607411">
    <property type="protein sequence ID" value="SCE93921.1"/>
    <property type="molecule type" value="Genomic_DNA"/>
</dbReference>
<evidence type="ECO:0000259" key="1">
    <source>
        <dbReference type="Pfam" id="PF18029"/>
    </source>
</evidence>
<dbReference type="SUPFAM" id="SSF54593">
    <property type="entry name" value="Glyoxalase/Bleomycin resistance protein/Dihydroxybiphenyl dioxygenase"/>
    <property type="match status" value="2"/>
</dbReference>
<dbReference type="InterPro" id="IPR029068">
    <property type="entry name" value="Glyas_Bleomycin-R_OHBP_Dase"/>
</dbReference>
<sequence>MVAGIVVHMIARFKDLCMDAADAHRLGAFWADILDADLVDTGDGDTRIDPRGGAATAESIWVNTVPEPRTGKTRVHLDLRLADPTPAALLAAGARLVREPDAEINWWVLADPEGNQFCAFGPRDGARPGVFELVVDSADPAAQASWWAGVVGGRVETTEEGAVTVVGADGFPWDHWVFDPVPERKQVKNRWHWDVTLAGPDVTALITAGATLLREPTDTTRWWVLADPEGNEFCAFPPRPNQ</sequence>
<dbReference type="InterPro" id="IPR041581">
    <property type="entry name" value="Glyoxalase_6"/>
</dbReference>
<keyword evidence="3" id="KW-1185">Reference proteome</keyword>
<name>A0A1C4WDC3_MICVI</name>
<evidence type="ECO:0000313" key="3">
    <source>
        <dbReference type="Proteomes" id="UP000198242"/>
    </source>
</evidence>
<dbReference type="AlphaFoldDB" id="A0A1C4WDC3"/>
<dbReference type="Pfam" id="PF18029">
    <property type="entry name" value="Glyoxalase_6"/>
    <property type="match status" value="2"/>
</dbReference>
<dbReference type="PANTHER" id="PTHR35908">
    <property type="entry name" value="HYPOTHETICAL FUSION PROTEIN"/>
    <property type="match status" value="1"/>
</dbReference>
<dbReference type="Gene3D" id="3.10.180.10">
    <property type="entry name" value="2,3-Dihydroxybiphenyl 1,2-Dioxygenase, domain 1"/>
    <property type="match status" value="2"/>
</dbReference>
<dbReference type="Proteomes" id="UP000198242">
    <property type="component" value="Chromosome I"/>
</dbReference>